<keyword evidence="3" id="KW-1185">Reference proteome</keyword>
<dbReference type="InterPro" id="IPR025048">
    <property type="entry name" value="DUF3987"/>
</dbReference>
<dbReference type="EMBL" id="CP023518">
    <property type="protein sequence ID" value="ATF78644.1"/>
    <property type="molecule type" value="Genomic_DNA"/>
</dbReference>
<organism evidence="2 3">
    <name type="scientific">Burkholderia cepacia</name>
    <name type="common">Pseudomonas cepacia</name>
    <dbReference type="NCBI Taxonomy" id="292"/>
    <lineage>
        <taxon>Bacteria</taxon>
        <taxon>Pseudomonadati</taxon>
        <taxon>Pseudomonadota</taxon>
        <taxon>Betaproteobacteria</taxon>
        <taxon>Burkholderiales</taxon>
        <taxon>Burkholderiaceae</taxon>
        <taxon>Burkholderia</taxon>
        <taxon>Burkholderia cepacia complex</taxon>
    </lineage>
</organism>
<feature type="compositionally biased region" description="Basic residues" evidence="1">
    <location>
        <begin position="12"/>
        <end position="24"/>
    </location>
</feature>
<dbReference type="Proteomes" id="UP000218103">
    <property type="component" value="Chromosome 1"/>
</dbReference>
<gene>
    <name evidence="2" type="ORF">CO711_15255</name>
</gene>
<feature type="region of interest" description="Disordered" evidence="1">
    <location>
        <begin position="12"/>
        <end position="42"/>
    </location>
</feature>
<protein>
    <submittedName>
        <fullName evidence="2">DUF3987 domain-containing protein</fullName>
    </submittedName>
</protein>
<name>A0ABM6NUN6_BURCE</name>
<evidence type="ECO:0000256" key="1">
    <source>
        <dbReference type="SAM" id="MobiDB-lite"/>
    </source>
</evidence>
<accession>A0ABM6NUN6</accession>
<proteinExistence type="predicted"/>
<sequence>MPCFTWPKQLARTRRLDSRKRSRRRDPMDDAQSPGGKAVNEHISDDVYADAVEIDANAKARNVQRATPEVEEVHERIIDQGSGASLWPDPQPLIVNIEPMEYPVEALPSCIRAAVDEVYGFVKAPLPLVASCAIAALSLAIQAHVDVKRADRLIGPVGLFVVVVADSGERKSTCDSFFMRAIREYEAEQAQAAQRSLSDYRADIQAWESKIGGVKEHIRQATKGGKQTIALEEELRKLEIAKPEAPRVPRLLYADATPEALAFSLGKQWPSGGVVSSEAGVVFGSHGMGADSIMRNLSMLNQLWDGNTLTIDRRTSDSFTVRGARLTVAFQVQDATIRAFFQKTGALARGTGFMARFLVAWPQSTQGYRPFTEAPENWPHMAAFNQRVKEILNQSAPVNEHGELEPALLSLDPAAKEAWVRFHDAVEAQLSSGGELYDVRDVASKSADNAARLAALFHVFSGATGSIGSDAFESASSIVAWHLSESKRFFSELAVPDGDIDAARLDAWLIEHCNMQRTRAVDKSRAMQFGPLRNAASLNAALQALATLDRLRVVKEGKKTVIHLNPTLINGGA</sequence>
<dbReference type="Pfam" id="PF13148">
    <property type="entry name" value="DUF3987"/>
    <property type="match status" value="1"/>
</dbReference>
<evidence type="ECO:0000313" key="3">
    <source>
        <dbReference type="Proteomes" id="UP000218103"/>
    </source>
</evidence>
<evidence type="ECO:0000313" key="2">
    <source>
        <dbReference type="EMBL" id="ATF78644.1"/>
    </source>
</evidence>
<reference evidence="3" key="1">
    <citation type="submission" date="2017-09" db="EMBL/GenBank/DDBJ databases">
        <title>FDA dAtabase for Regulatory Grade micrObial Sequences (FDA-ARGOS): Supporting development and validation of Infectious Disease Dx tests.</title>
        <authorList>
            <person name="Minogue T."/>
            <person name="Wolcott M."/>
            <person name="Wasieloski L."/>
            <person name="Aguilar W."/>
            <person name="Moore D."/>
            <person name="Tallon L.J."/>
            <person name="Sadzewicz L."/>
            <person name="Ott S."/>
            <person name="Zhao X."/>
            <person name="Nagaraj S."/>
            <person name="Vavikolanu K."/>
            <person name="Aluvathingal J."/>
            <person name="Nadendla S."/>
            <person name="Sichtig H."/>
        </authorList>
    </citation>
    <scope>NUCLEOTIDE SEQUENCE [LARGE SCALE GENOMIC DNA]</scope>
    <source>
        <strain evidence="3">FDAARGOS_388</strain>
    </source>
</reference>